<gene>
    <name evidence="2" type="ORF">CCR75_008485</name>
</gene>
<reference evidence="2 3" key="1">
    <citation type="journal article" date="2021" name="Genome Biol.">
        <title>AFLAP: assembly-free linkage analysis pipeline using k-mers from genome sequencing data.</title>
        <authorList>
            <person name="Fletcher K."/>
            <person name="Zhang L."/>
            <person name="Gil J."/>
            <person name="Han R."/>
            <person name="Cavanaugh K."/>
            <person name="Michelmore R."/>
        </authorList>
    </citation>
    <scope>NUCLEOTIDE SEQUENCE [LARGE SCALE GENOMIC DNA]</scope>
    <source>
        <strain evidence="2 3">SF5</strain>
    </source>
</reference>
<feature type="region of interest" description="Disordered" evidence="1">
    <location>
        <begin position="40"/>
        <end position="82"/>
    </location>
</feature>
<dbReference type="AlphaFoldDB" id="A0A976NYA6"/>
<dbReference type="OrthoDB" id="123026at2759"/>
<organism evidence="2 3">
    <name type="scientific">Bremia lactucae</name>
    <name type="common">Lettuce downy mildew</name>
    <dbReference type="NCBI Taxonomy" id="4779"/>
    <lineage>
        <taxon>Eukaryota</taxon>
        <taxon>Sar</taxon>
        <taxon>Stramenopiles</taxon>
        <taxon>Oomycota</taxon>
        <taxon>Peronosporomycetes</taxon>
        <taxon>Peronosporales</taxon>
        <taxon>Peronosporaceae</taxon>
        <taxon>Bremia</taxon>
    </lineage>
</organism>
<protein>
    <submittedName>
        <fullName evidence="2">Uncharacterized protein</fullName>
    </submittedName>
</protein>
<dbReference type="KEGG" id="blac:94352208"/>
<sequence length="82" mass="8900">MEKFTPLEVAFNRFSGCRYAVHHIAGGNNLWANIVSHQGQPESVGAGPKVAAERVATRSAQSSSELRPLQDGQLDRPRGQTL</sequence>
<name>A0A976NYA6_BRELC</name>
<keyword evidence="3" id="KW-1185">Reference proteome</keyword>
<evidence type="ECO:0000256" key="1">
    <source>
        <dbReference type="SAM" id="MobiDB-lite"/>
    </source>
</evidence>
<comment type="caution">
    <text evidence="2">The sequence shown here is derived from an EMBL/GenBank/DDBJ whole genome shotgun (WGS) entry which is preliminary data.</text>
</comment>
<dbReference type="Proteomes" id="UP000294530">
    <property type="component" value="Unassembled WGS sequence"/>
</dbReference>
<dbReference type="RefSeq" id="XP_067821914.1">
    <property type="nucleotide sequence ID" value="XM_067966537.1"/>
</dbReference>
<evidence type="ECO:0000313" key="2">
    <source>
        <dbReference type="EMBL" id="TDH72415.1"/>
    </source>
</evidence>
<dbReference type="GeneID" id="94352208"/>
<feature type="compositionally biased region" description="Basic and acidic residues" evidence="1">
    <location>
        <begin position="73"/>
        <end position="82"/>
    </location>
</feature>
<evidence type="ECO:0000313" key="3">
    <source>
        <dbReference type="Proteomes" id="UP000294530"/>
    </source>
</evidence>
<dbReference type="EMBL" id="SHOA02000012">
    <property type="protein sequence ID" value="TDH72415.1"/>
    <property type="molecule type" value="Genomic_DNA"/>
</dbReference>
<accession>A0A976NYA6</accession>
<proteinExistence type="predicted"/>